<evidence type="ECO:0000256" key="10">
    <source>
        <dbReference type="RuleBase" id="RU367007"/>
    </source>
</evidence>
<dbReference type="EC" id="2.4.1.-" evidence="10"/>
<feature type="transmembrane region" description="Helical" evidence="10">
    <location>
        <begin position="199"/>
        <end position="216"/>
    </location>
</feature>
<reference evidence="14 15" key="1">
    <citation type="submission" date="2019-05" db="EMBL/GenBank/DDBJ databases">
        <title>Genome sequence of Cellulomonas hominis strain CS1.</title>
        <authorList>
            <person name="Belmont J."/>
            <person name="Maclea K.S."/>
        </authorList>
    </citation>
    <scope>NUCLEOTIDE SEQUENCE [LARGE SCALE GENOMIC DNA]</scope>
    <source>
        <strain evidence="14 15">CS1</strain>
    </source>
</reference>
<sequence>MATVPQPDHEPEEPGPRDPADGPDRVEDAPARRFPPVAAPGPDDSAQHGHTAPTPAAGTLVIRAGDDPDREDDPGLSTHDRLLVSLLGARTLLLGATRRARLTGWLWPLAVTLLGGVLRFWNLGRPHELVFDETYYVKQAYSLLRLGYEGSWGDDANALFAQGDGSALGTSPEYVVHPPVGKWLIALGIQLGGGIESSTAWRLASAVAGTLAVLMVARIGRRLFASTALGTVAGLLMAVDGEAIVHSRTGLLDVFVMLFALAAFGALLLDRDQARRRLAARTAAVLDSGAELGSGPRLGWRWWRFAAAVLLGLCIGTKWSGVYFLAVFGLLSVAWDATARRSVGVRAWLPATLWRDALPAGLIVVLTAAGTYLGTWASWFAHPGAYLRQWAVEHPGEGVTWLPPALRSLWHFHTQMWDFHTHLTAEHAYAAHPLGWIIQWRPTSFYYPTEVSGLTGSAARELCGADACSQAITSLGNPVIWWLGALALLVALYRLVLRRDWRAGAVLSGIAAGWLPWFAYTGRTIFTFYSIAFTPWVVLTLTYVLALLVQSRDERQRRRGLVATSAVLVVVVAVSAFFYPVWTAWVVPYDFWHLHMWLRSWI</sequence>
<organism evidence="14 15">
    <name type="scientific">Cellulomonas hominis</name>
    <dbReference type="NCBI Taxonomy" id="156981"/>
    <lineage>
        <taxon>Bacteria</taxon>
        <taxon>Bacillati</taxon>
        <taxon>Actinomycetota</taxon>
        <taxon>Actinomycetes</taxon>
        <taxon>Micrococcales</taxon>
        <taxon>Cellulomonadaceae</taxon>
        <taxon>Cellulomonas</taxon>
    </lineage>
</organism>
<feature type="transmembrane region" description="Helical" evidence="10">
    <location>
        <begin position="223"/>
        <end position="239"/>
    </location>
</feature>
<evidence type="ECO:0000256" key="1">
    <source>
        <dbReference type="ARBA" id="ARBA00004127"/>
    </source>
</evidence>
<gene>
    <name evidence="14" type="ORF">FA014_04260</name>
</gene>
<dbReference type="PANTHER" id="PTHR10050:SF46">
    <property type="entry name" value="PROTEIN O-MANNOSYL-TRANSFERASE 2"/>
    <property type="match status" value="1"/>
</dbReference>
<keyword evidence="6 10" id="KW-0812">Transmembrane</keyword>
<dbReference type="UniPathway" id="UPA00378"/>
<accession>A0A7Z8NRI3</accession>
<evidence type="ECO:0000259" key="13">
    <source>
        <dbReference type="Pfam" id="PF16192"/>
    </source>
</evidence>
<dbReference type="GO" id="GO:0004169">
    <property type="term" value="F:dolichyl-phosphate-mannose-protein mannosyltransferase activity"/>
    <property type="evidence" value="ECO:0007669"/>
    <property type="project" value="UniProtKB-UniRule"/>
</dbReference>
<feature type="transmembrane region" description="Helical" evidence="10">
    <location>
        <begin position="526"/>
        <end position="549"/>
    </location>
</feature>
<feature type="compositionally biased region" description="Basic and acidic residues" evidence="11">
    <location>
        <begin position="7"/>
        <end position="31"/>
    </location>
</feature>
<comment type="function">
    <text evidence="10">Protein O-mannosyltransferase that catalyzes the transfer of a single mannose residue from a polyprenol phospho-mannosyl lipidic donor to the hydroxyl group of selected serine and threonine residues in acceptor proteins.</text>
</comment>
<evidence type="ECO:0000256" key="2">
    <source>
        <dbReference type="ARBA" id="ARBA00004922"/>
    </source>
</evidence>
<keyword evidence="4 10" id="KW-0328">Glycosyltransferase</keyword>
<evidence type="ECO:0000256" key="6">
    <source>
        <dbReference type="ARBA" id="ARBA00022692"/>
    </source>
</evidence>
<feature type="transmembrane region" description="Helical" evidence="10">
    <location>
        <begin position="479"/>
        <end position="496"/>
    </location>
</feature>
<feature type="transmembrane region" description="Helical" evidence="10">
    <location>
        <begin position="561"/>
        <end position="582"/>
    </location>
</feature>
<dbReference type="OrthoDB" id="9776737at2"/>
<comment type="similarity">
    <text evidence="3 10">Belongs to the glycosyltransferase 39 family.</text>
</comment>
<evidence type="ECO:0000256" key="4">
    <source>
        <dbReference type="ARBA" id="ARBA00022676"/>
    </source>
</evidence>
<dbReference type="Pfam" id="PF16192">
    <property type="entry name" value="PMT_4TMC"/>
    <property type="match status" value="1"/>
</dbReference>
<dbReference type="GO" id="GO:0012505">
    <property type="term" value="C:endomembrane system"/>
    <property type="evidence" value="ECO:0007669"/>
    <property type="project" value="UniProtKB-SubCell"/>
</dbReference>
<feature type="domain" description="ArnT-like N-terminal" evidence="12">
    <location>
        <begin position="197"/>
        <end position="338"/>
    </location>
</feature>
<comment type="subcellular location">
    <subcellularLocation>
        <location evidence="10">Cell membrane</location>
    </subcellularLocation>
    <subcellularLocation>
        <location evidence="1">Endomembrane system</location>
        <topology evidence="1">Multi-pass membrane protein</topology>
    </subcellularLocation>
</comment>
<evidence type="ECO:0000256" key="8">
    <source>
        <dbReference type="ARBA" id="ARBA00023136"/>
    </source>
</evidence>
<evidence type="ECO:0000313" key="15">
    <source>
        <dbReference type="Proteomes" id="UP000308121"/>
    </source>
</evidence>
<feature type="region of interest" description="Disordered" evidence="11">
    <location>
        <begin position="1"/>
        <end position="77"/>
    </location>
</feature>
<dbReference type="InterPro" id="IPR032421">
    <property type="entry name" value="PMT_4TMC"/>
</dbReference>
<proteinExistence type="inferred from homology"/>
<evidence type="ECO:0000256" key="3">
    <source>
        <dbReference type="ARBA" id="ARBA00007222"/>
    </source>
</evidence>
<evidence type="ECO:0000256" key="5">
    <source>
        <dbReference type="ARBA" id="ARBA00022679"/>
    </source>
</evidence>
<evidence type="ECO:0000259" key="12">
    <source>
        <dbReference type="Pfam" id="PF02366"/>
    </source>
</evidence>
<evidence type="ECO:0000313" key="14">
    <source>
        <dbReference type="EMBL" id="TKR26683.1"/>
    </source>
</evidence>
<protein>
    <recommendedName>
        <fullName evidence="9 10">Polyprenol-phosphate-mannose--protein mannosyltransferase</fullName>
        <ecNumber evidence="10">2.4.1.-</ecNumber>
    </recommendedName>
</protein>
<keyword evidence="7 10" id="KW-1133">Transmembrane helix</keyword>
<dbReference type="Pfam" id="PF02366">
    <property type="entry name" value="PMT"/>
    <property type="match status" value="1"/>
</dbReference>
<dbReference type="AlphaFoldDB" id="A0A7Z8NRI3"/>
<dbReference type="PANTHER" id="PTHR10050">
    <property type="entry name" value="DOLICHYL-PHOSPHATE-MANNOSE--PROTEIN MANNOSYLTRANSFERASE"/>
    <property type="match status" value="1"/>
</dbReference>
<keyword evidence="5 10" id="KW-0808">Transferase</keyword>
<comment type="pathway">
    <text evidence="2 10">Protein modification; protein glycosylation.</text>
</comment>
<evidence type="ECO:0000256" key="9">
    <source>
        <dbReference type="ARBA" id="ARBA00093617"/>
    </source>
</evidence>
<dbReference type="GO" id="GO:0005886">
    <property type="term" value="C:plasma membrane"/>
    <property type="evidence" value="ECO:0007669"/>
    <property type="project" value="UniProtKB-SubCell"/>
</dbReference>
<dbReference type="Proteomes" id="UP000308121">
    <property type="component" value="Unassembled WGS sequence"/>
</dbReference>
<feature type="transmembrane region" description="Helical" evidence="10">
    <location>
        <begin position="360"/>
        <end position="381"/>
    </location>
</feature>
<feature type="transmembrane region" description="Helical" evidence="10">
    <location>
        <begin position="102"/>
        <end position="121"/>
    </location>
</feature>
<dbReference type="InterPro" id="IPR003342">
    <property type="entry name" value="ArnT-like_N"/>
</dbReference>
<keyword evidence="10" id="KW-1003">Cell membrane</keyword>
<dbReference type="EMBL" id="SZYE01000018">
    <property type="protein sequence ID" value="TKR26683.1"/>
    <property type="molecule type" value="Genomic_DNA"/>
</dbReference>
<keyword evidence="8 10" id="KW-0472">Membrane</keyword>
<dbReference type="InterPro" id="IPR027005">
    <property type="entry name" value="PMT-like"/>
</dbReference>
<feature type="compositionally biased region" description="Low complexity" evidence="11">
    <location>
        <begin position="32"/>
        <end position="42"/>
    </location>
</feature>
<feature type="transmembrane region" description="Helical" evidence="10">
    <location>
        <begin position="251"/>
        <end position="269"/>
    </location>
</feature>
<feature type="domain" description="Protein O-mannosyl-transferase C-terminal four TM" evidence="13">
    <location>
        <begin position="406"/>
        <end position="601"/>
    </location>
</feature>
<evidence type="ECO:0000256" key="11">
    <source>
        <dbReference type="SAM" id="MobiDB-lite"/>
    </source>
</evidence>
<comment type="caution">
    <text evidence="14">The sequence shown here is derived from an EMBL/GenBank/DDBJ whole genome shotgun (WGS) entry which is preliminary data.</text>
</comment>
<name>A0A7Z8NRI3_9CELL</name>
<evidence type="ECO:0000256" key="7">
    <source>
        <dbReference type="ARBA" id="ARBA00022989"/>
    </source>
</evidence>